<dbReference type="VEuPathDB" id="FungiDB:AMAG_15603"/>
<organism evidence="1 2">
    <name type="scientific">Allomyces macrogynus (strain ATCC 38327)</name>
    <name type="common">Allomyces javanicus var. macrogynus</name>
    <dbReference type="NCBI Taxonomy" id="578462"/>
    <lineage>
        <taxon>Eukaryota</taxon>
        <taxon>Fungi</taxon>
        <taxon>Fungi incertae sedis</taxon>
        <taxon>Blastocladiomycota</taxon>
        <taxon>Blastocladiomycetes</taxon>
        <taxon>Blastocladiales</taxon>
        <taxon>Blastocladiaceae</taxon>
        <taxon>Allomyces</taxon>
    </lineage>
</organism>
<dbReference type="Proteomes" id="UP000054350">
    <property type="component" value="Unassembled WGS sequence"/>
</dbReference>
<dbReference type="EMBL" id="GG745371">
    <property type="protein sequence ID" value="KNE71369.1"/>
    <property type="molecule type" value="Genomic_DNA"/>
</dbReference>
<sequence>MLEIQFRGIAPIESVNVDMTFGTGTLVLVGSERIAKKAARLGRLVMGGALFEFLASAPEPDPRPIFLLLNLPAKTIRNSATKNLVRALRDFGATQWNVDLKKEVPLLGKLSWYAFASVPGGGYVPGRGCARRRQCRSGGASM</sequence>
<reference evidence="1 2" key="1">
    <citation type="submission" date="2009-11" db="EMBL/GenBank/DDBJ databases">
        <title>Annotation of Allomyces macrogynus ATCC 38327.</title>
        <authorList>
            <consortium name="The Broad Institute Genome Sequencing Platform"/>
            <person name="Russ C."/>
            <person name="Cuomo C."/>
            <person name="Burger G."/>
            <person name="Gray M.W."/>
            <person name="Holland P.W.H."/>
            <person name="King N."/>
            <person name="Lang F.B.F."/>
            <person name="Roger A.J."/>
            <person name="Ruiz-Trillo I."/>
            <person name="Young S.K."/>
            <person name="Zeng Q."/>
            <person name="Gargeya S."/>
            <person name="Fitzgerald M."/>
            <person name="Haas B."/>
            <person name="Abouelleil A."/>
            <person name="Alvarado L."/>
            <person name="Arachchi H.M."/>
            <person name="Berlin A."/>
            <person name="Chapman S.B."/>
            <person name="Gearin G."/>
            <person name="Goldberg J."/>
            <person name="Griggs A."/>
            <person name="Gujja S."/>
            <person name="Hansen M."/>
            <person name="Heiman D."/>
            <person name="Howarth C."/>
            <person name="Larimer J."/>
            <person name="Lui A."/>
            <person name="MacDonald P.J.P."/>
            <person name="McCowen C."/>
            <person name="Montmayeur A."/>
            <person name="Murphy C."/>
            <person name="Neiman D."/>
            <person name="Pearson M."/>
            <person name="Priest M."/>
            <person name="Roberts A."/>
            <person name="Saif S."/>
            <person name="Shea T."/>
            <person name="Sisk P."/>
            <person name="Stolte C."/>
            <person name="Sykes S."/>
            <person name="Wortman J."/>
            <person name="Nusbaum C."/>
            <person name="Birren B."/>
        </authorList>
    </citation>
    <scope>NUCLEOTIDE SEQUENCE [LARGE SCALE GENOMIC DNA]</scope>
    <source>
        <strain evidence="1 2">ATCC 38327</strain>
    </source>
</reference>
<protein>
    <submittedName>
        <fullName evidence="1">Uncharacterized protein</fullName>
    </submittedName>
</protein>
<proteinExistence type="predicted"/>
<name>A0A0L0T9X8_ALLM3</name>
<accession>A0A0L0T9X8</accession>
<evidence type="ECO:0000313" key="2">
    <source>
        <dbReference type="Proteomes" id="UP000054350"/>
    </source>
</evidence>
<reference evidence="2" key="2">
    <citation type="submission" date="2009-11" db="EMBL/GenBank/DDBJ databases">
        <title>The Genome Sequence of Allomyces macrogynus strain ATCC 38327.</title>
        <authorList>
            <consortium name="The Broad Institute Genome Sequencing Platform"/>
            <person name="Russ C."/>
            <person name="Cuomo C."/>
            <person name="Shea T."/>
            <person name="Young S.K."/>
            <person name="Zeng Q."/>
            <person name="Koehrsen M."/>
            <person name="Haas B."/>
            <person name="Borodovsky M."/>
            <person name="Guigo R."/>
            <person name="Alvarado L."/>
            <person name="Berlin A."/>
            <person name="Borenstein D."/>
            <person name="Chen Z."/>
            <person name="Engels R."/>
            <person name="Freedman E."/>
            <person name="Gellesch M."/>
            <person name="Goldberg J."/>
            <person name="Griggs A."/>
            <person name="Gujja S."/>
            <person name="Heiman D."/>
            <person name="Hepburn T."/>
            <person name="Howarth C."/>
            <person name="Jen D."/>
            <person name="Larson L."/>
            <person name="Lewis B."/>
            <person name="Mehta T."/>
            <person name="Park D."/>
            <person name="Pearson M."/>
            <person name="Roberts A."/>
            <person name="Saif S."/>
            <person name="Shenoy N."/>
            <person name="Sisk P."/>
            <person name="Stolte C."/>
            <person name="Sykes S."/>
            <person name="Walk T."/>
            <person name="White J."/>
            <person name="Yandava C."/>
            <person name="Burger G."/>
            <person name="Gray M.W."/>
            <person name="Holland P.W.H."/>
            <person name="King N."/>
            <person name="Lang F.B.F."/>
            <person name="Roger A.J."/>
            <person name="Ruiz-Trillo I."/>
            <person name="Lander E."/>
            <person name="Nusbaum C."/>
        </authorList>
    </citation>
    <scope>NUCLEOTIDE SEQUENCE [LARGE SCALE GENOMIC DNA]</scope>
    <source>
        <strain evidence="2">ATCC 38327</strain>
    </source>
</reference>
<keyword evidence="2" id="KW-1185">Reference proteome</keyword>
<evidence type="ECO:0000313" key="1">
    <source>
        <dbReference type="EMBL" id="KNE71369.1"/>
    </source>
</evidence>
<gene>
    <name evidence="1" type="ORF">AMAG_15603</name>
</gene>
<dbReference type="AlphaFoldDB" id="A0A0L0T9X8"/>